<keyword evidence="3" id="KW-1185">Reference proteome</keyword>
<gene>
    <name evidence="2" type="ORF">QCA50_019608</name>
</gene>
<dbReference type="Proteomes" id="UP001385951">
    <property type="component" value="Unassembled WGS sequence"/>
</dbReference>
<reference evidence="2 3" key="1">
    <citation type="submission" date="2022-09" db="EMBL/GenBank/DDBJ databases">
        <authorList>
            <person name="Palmer J.M."/>
        </authorList>
    </citation>
    <scope>NUCLEOTIDE SEQUENCE [LARGE SCALE GENOMIC DNA]</scope>
    <source>
        <strain evidence="2 3">DSM 7382</strain>
    </source>
</reference>
<accession>A0AAW0F950</accession>
<feature type="compositionally biased region" description="Polar residues" evidence="1">
    <location>
        <begin position="19"/>
        <end position="29"/>
    </location>
</feature>
<evidence type="ECO:0000313" key="3">
    <source>
        <dbReference type="Proteomes" id="UP001385951"/>
    </source>
</evidence>
<protein>
    <submittedName>
        <fullName evidence="2">Uncharacterized protein</fullName>
    </submittedName>
</protein>
<evidence type="ECO:0000256" key="1">
    <source>
        <dbReference type="SAM" id="MobiDB-lite"/>
    </source>
</evidence>
<name>A0AAW0F950_9APHY</name>
<proteinExistence type="predicted"/>
<evidence type="ECO:0000313" key="2">
    <source>
        <dbReference type="EMBL" id="KAK7677393.1"/>
    </source>
</evidence>
<dbReference type="EMBL" id="JASBNA010000089">
    <property type="protein sequence ID" value="KAK7677393.1"/>
    <property type="molecule type" value="Genomic_DNA"/>
</dbReference>
<dbReference type="AlphaFoldDB" id="A0AAW0F950"/>
<feature type="region of interest" description="Disordered" evidence="1">
    <location>
        <begin position="15"/>
        <end position="37"/>
    </location>
</feature>
<feature type="region of interest" description="Disordered" evidence="1">
    <location>
        <begin position="54"/>
        <end position="81"/>
    </location>
</feature>
<sequence>MGPPVVGAVYLEGPYTNDELGQTTTSPNVARSPEYDDTKHGRQAYVFTPISQLKGGGGGATTTTAVYPNASSPTGGIHTLR</sequence>
<organism evidence="2 3">
    <name type="scientific">Cerrena zonata</name>
    <dbReference type="NCBI Taxonomy" id="2478898"/>
    <lineage>
        <taxon>Eukaryota</taxon>
        <taxon>Fungi</taxon>
        <taxon>Dikarya</taxon>
        <taxon>Basidiomycota</taxon>
        <taxon>Agaricomycotina</taxon>
        <taxon>Agaricomycetes</taxon>
        <taxon>Polyporales</taxon>
        <taxon>Cerrenaceae</taxon>
        <taxon>Cerrena</taxon>
    </lineage>
</organism>
<comment type="caution">
    <text evidence="2">The sequence shown here is derived from an EMBL/GenBank/DDBJ whole genome shotgun (WGS) entry which is preliminary data.</text>
</comment>